<feature type="compositionally biased region" description="Pro residues" evidence="1">
    <location>
        <begin position="69"/>
        <end position="78"/>
    </location>
</feature>
<dbReference type="STRING" id="137658.SAMN05216186_12430"/>
<sequence length="78" mass="8090">MINAPRISPAELSWGGLPVEFPFAGMTLPVEDFSDFLRAGGIPGQPGPDTPEPPPQQPQPGEPGEPTVPDQPPPAPVA</sequence>
<dbReference type="OrthoDB" id="9944802at2"/>
<dbReference type="EMBL" id="FNFD01000024">
    <property type="protein sequence ID" value="SDL57693.1"/>
    <property type="molecule type" value="Genomic_DNA"/>
</dbReference>
<reference evidence="2 3" key="1">
    <citation type="submission" date="2016-10" db="EMBL/GenBank/DDBJ databases">
        <authorList>
            <person name="de Groot N.N."/>
        </authorList>
    </citation>
    <scope>NUCLEOTIDE SEQUENCE [LARGE SCALE GENOMIC DNA]</scope>
    <source>
        <strain evidence="2 3">JCM 21544</strain>
    </source>
</reference>
<dbReference type="Proteomes" id="UP000198706">
    <property type="component" value="Unassembled WGS sequence"/>
</dbReference>
<accession>A0A1G9L7G7</accession>
<name>A0A1G9L7G7_9PSED</name>
<gene>
    <name evidence="2" type="ORF">SAMN05216186_12430</name>
</gene>
<dbReference type="RefSeq" id="WP_084338209.1">
    <property type="nucleotide sequence ID" value="NZ_CBKZNZ010000082.1"/>
</dbReference>
<evidence type="ECO:0000313" key="3">
    <source>
        <dbReference type="Proteomes" id="UP000198706"/>
    </source>
</evidence>
<feature type="compositionally biased region" description="Pro residues" evidence="1">
    <location>
        <begin position="45"/>
        <end position="63"/>
    </location>
</feature>
<evidence type="ECO:0000256" key="1">
    <source>
        <dbReference type="SAM" id="MobiDB-lite"/>
    </source>
</evidence>
<protein>
    <submittedName>
        <fullName evidence="2">Uncharacterized protein</fullName>
    </submittedName>
</protein>
<evidence type="ECO:0000313" key="2">
    <source>
        <dbReference type="EMBL" id="SDL57693.1"/>
    </source>
</evidence>
<dbReference type="AlphaFoldDB" id="A0A1G9L7G7"/>
<feature type="region of interest" description="Disordered" evidence="1">
    <location>
        <begin position="36"/>
        <end position="78"/>
    </location>
</feature>
<proteinExistence type="predicted"/>
<organism evidence="2 3">
    <name type="scientific">Pseudomonas indica</name>
    <dbReference type="NCBI Taxonomy" id="137658"/>
    <lineage>
        <taxon>Bacteria</taxon>
        <taxon>Pseudomonadati</taxon>
        <taxon>Pseudomonadota</taxon>
        <taxon>Gammaproteobacteria</taxon>
        <taxon>Pseudomonadales</taxon>
        <taxon>Pseudomonadaceae</taxon>
        <taxon>Pseudomonas</taxon>
    </lineage>
</organism>
<keyword evidence="3" id="KW-1185">Reference proteome</keyword>